<evidence type="ECO:0000313" key="2">
    <source>
        <dbReference type="Proteomes" id="UP001055732"/>
    </source>
</evidence>
<dbReference type="KEGG" id="tagg:NF865_01745"/>
<organism evidence="1 2">
    <name type="scientific">Thermococcus aggregans</name>
    <dbReference type="NCBI Taxonomy" id="110163"/>
    <lineage>
        <taxon>Archaea</taxon>
        <taxon>Methanobacteriati</taxon>
        <taxon>Methanobacteriota</taxon>
        <taxon>Thermococci</taxon>
        <taxon>Thermococcales</taxon>
        <taxon>Thermococcaceae</taxon>
        <taxon>Thermococcus</taxon>
    </lineage>
</organism>
<keyword evidence="2" id="KW-1185">Reference proteome</keyword>
<evidence type="ECO:0000313" key="1">
    <source>
        <dbReference type="EMBL" id="USS40968.1"/>
    </source>
</evidence>
<dbReference type="EMBL" id="CP099582">
    <property type="protein sequence ID" value="USS40968.1"/>
    <property type="molecule type" value="Genomic_DNA"/>
</dbReference>
<reference evidence="1" key="1">
    <citation type="journal article" date="1998" name="Int. J. Syst. Bacteriol. 48 Pt">
        <title>Thermococcus guaymasensis sp. nov. and Thermococcus aggregans sp. nov., two novel thermophilic archaea isolated from the Guaymas Basin hydrothermal vent site.</title>
        <authorList>
            <person name="Canganella F."/>
            <person name="Jones W.J."/>
            <person name="Gambacorta A."/>
            <person name="Antranikian G."/>
        </authorList>
    </citation>
    <scope>NUCLEOTIDE SEQUENCE</scope>
    <source>
        <strain evidence="1">TY</strain>
    </source>
</reference>
<reference evidence="1" key="2">
    <citation type="submission" date="2022-06" db="EMBL/GenBank/DDBJ databases">
        <authorList>
            <person name="Park Y.-J."/>
        </authorList>
    </citation>
    <scope>NUCLEOTIDE SEQUENCE</scope>
    <source>
        <strain evidence="1">TY</strain>
    </source>
</reference>
<dbReference type="Proteomes" id="UP001055732">
    <property type="component" value="Chromosome"/>
</dbReference>
<dbReference type="RefSeq" id="WP_253304909.1">
    <property type="nucleotide sequence ID" value="NZ_CP099582.1"/>
</dbReference>
<proteinExistence type="predicted"/>
<accession>A0A9E7MXZ8</accession>
<name>A0A9E7MXZ8_THEAG</name>
<sequence>MKFKGRYSCGGYFPEGDVIIDKRGAKHIIDRHILEEKWKYKSKFKYLTADMLLQILKETIETGEINCDRSNPPNEVVLEKYYYGLGAKNRLRVVIRKVSDGLYRIVTAHPVDWD</sequence>
<dbReference type="AlphaFoldDB" id="A0A9E7MXZ8"/>
<protein>
    <submittedName>
        <fullName evidence="1">Uncharacterized protein</fullName>
    </submittedName>
</protein>
<gene>
    <name evidence="1" type="ORF">NF865_01745</name>
</gene>